<dbReference type="AlphaFoldDB" id="A0A6V8K5C6"/>
<dbReference type="RefSeq" id="WP_173054941.1">
    <property type="nucleotide sequence ID" value="NZ_BAABGO010000024.1"/>
</dbReference>
<dbReference type="EMBL" id="BLPF01000001">
    <property type="protein sequence ID" value="GFJ77508.1"/>
    <property type="molecule type" value="Genomic_DNA"/>
</dbReference>
<evidence type="ECO:0000256" key="2">
    <source>
        <dbReference type="ARBA" id="ARBA00005896"/>
    </source>
</evidence>
<dbReference type="InterPro" id="IPR042098">
    <property type="entry name" value="TauD-like_sf"/>
</dbReference>
<evidence type="ECO:0000256" key="4">
    <source>
        <dbReference type="ARBA" id="ARBA00022964"/>
    </source>
</evidence>
<evidence type="ECO:0000256" key="7">
    <source>
        <dbReference type="SAM" id="MobiDB-lite"/>
    </source>
</evidence>
<dbReference type="GO" id="GO:0046872">
    <property type="term" value="F:metal ion binding"/>
    <property type="evidence" value="ECO:0007669"/>
    <property type="project" value="UniProtKB-KW"/>
</dbReference>
<keyword evidence="3" id="KW-0479">Metal-binding</keyword>
<dbReference type="GO" id="GO:0005737">
    <property type="term" value="C:cytoplasm"/>
    <property type="evidence" value="ECO:0007669"/>
    <property type="project" value="TreeGrafter"/>
</dbReference>
<name>A0A6V8K5C6_9ACTN</name>
<evidence type="ECO:0000256" key="5">
    <source>
        <dbReference type="ARBA" id="ARBA00023002"/>
    </source>
</evidence>
<evidence type="ECO:0000256" key="6">
    <source>
        <dbReference type="ARBA" id="ARBA00023004"/>
    </source>
</evidence>
<dbReference type="PANTHER" id="PTHR30468:SF5">
    <property type="entry name" value="ALPHA-KETOGLUTARATE-DEPENDENT SULFATE ESTER DIOXYGENASE"/>
    <property type="match status" value="1"/>
</dbReference>
<dbReference type="GO" id="GO:0016706">
    <property type="term" value="F:2-oxoglutarate-dependent dioxygenase activity"/>
    <property type="evidence" value="ECO:0007669"/>
    <property type="project" value="TreeGrafter"/>
</dbReference>
<keyword evidence="10" id="KW-1185">Reference proteome</keyword>
<evidence type="ECO:0000313" key="10">
    <source>
        <dbReference type="Proteomes" id="UP000482800"/>
    </source>
</evidence>
<gene>
    <name evidence="9" type="ORF">Phou_016880</name>
</gene>
<evidence type="ECO:0000256" key="1">
    <source>
        <dbReference type="ARBA" id="ARBA00001954"/>
    </source>
</evidence>
<evidence type="ECO:0000259" key="8">
    <source>
        <dbReference type="Pfam" id="PF02668"/>
    </source>
</evidence>
<dbReference type="PANTHER" id="PTHR30468">
    <property type="entry name" value="ALPHA-KETOGLUTARATE-DEPENDENT SULFONATE DIOXYGENASE"/>
    <property type="match status" value="1"/>
</dbReference>
<comment type="cofactor">
    <cofactor evidence="1">
        <name>Fe(2+)</name>
        <dbReference type="ChEBI" id="CHEBI:29033"/>
    </cofactor>
</comment>
<protein>
    <submittedName>
        <fullName evidence="9">Taurine dioxygenase</fullName>
    </submittedName>
</protein>
<reference evidence="9 10" key="2">
    <citation type="submission" date="2020-03" db="EMBL/GenBank/DDBJ databases">
        <authorList>
            <person name="Ichikawa N."/>
            <person name="Kimura A."/>
            <person name="Kitahashi Y."/>
            <person name="Uohara A."/>
        </authorList>
    </citation>
    <scope>NUCLEOTIDE SEQUENCE [LARGE SCALE GENOMIC DNA]</scope>
    <source>
        <strain evidence="9 10">NBRC 108639</strain>
    </source>
</reference>
<dbReference type="Pfam" id="PF02668">
    <property type="entry name" value="TauD"/>
    <property type="match status" value="1"/>
</dbReference>
<organism evidence="9 10">
    <name type="scientific">Phytohabitans houttuyneae</name>
    <dbReference type="NCBI Taxonomy" id="1076126"/>
    <lineage>
        <taxon>Bacteria</taxon>
        <taxon>Bacillati</taxon>
        <taxon>Actinomycetota</taxon>
        <taxon>Actinomycetes</taxon>
        <taxon>Micromonosporales</taxon>
        <taxon>Micromonosporaceae</taxon>
    </lineage>
</organism>
<sequence length="330" mass="36230">MTAPHSTTTNLRIDPVAGHIGADVSGLDLTQPLPPATVAALKAALLTHKVLFFHNQHLDHATHLAFARQMGEPTAADPHEPGIEPQYPQILTVDPRVDEHRYGKDFEERFRRCRRHYLSGWHIDNSATVNPPAASILRADVVPAYGGDTHWTNLVAAYEGLSPPLRQLSDGLWAQHQFLAGFHLSPHDPQAAPILAVINARPHVAEHPVVRLIGETGQKALFLSPSTTSHIVGLTAAESTHLLDLLYEQLARDEYRVRLRWRPGTVAIWDNRTTAHLAALDHAHLDVDRRLYRITLAGDVPISANGSPSRALTGQPFTGPDSVGNRPTQP</sequence>
<evidence type="ECO:0000256" key="3">
    <source>
        <dbReference type="ARBA" id="ARBA00022723"/>
    </source>
</evidence>
<dbReference type="InterPro" id="IPR003819">
    <property type="entry name" value="TauD/TfdA-like"/>
</dbReference>
<accession>A0A6V8K5C6</accession>
<proteinExistence type="inferred from homology"/>
<comment type="caution">
    <text evidence="9">The sequence shown here is derived from an EMBL/GenBank/DDBJ whole genome shotgun (WGS) entry which is preliminary data.</text>
</comment>
<feature type="compositionally biased region" description="Polar residues" evidence="7">
    <location>
        <begin position="305"/>
        <end position="316"/>
    </location>
</feature>
<keyword evidence="4 9" id="KW-0223">Dioxygenase</keyword>
<comment type="similarity">
    <text evidence="2">Belongs to the TfdA dioxygenase family.</text>
</comment>
<dbReference type="InterPro" id="IPR051323">
    <property type="entry name" value="AtsK-like"/>
</dbReference>
<feature type="region of interest" description="Disordered" evidence="7">
    <location>
        <begin position="305"/>
        <end position="330"/>
    </location>
</feature>
<feature type="domain" description="TauD/TfdA-like" evidence="8">
    <location>
        <begin position="13"/>
        <end position="294"/>
    </location>
</feature>
<keyword evidence="5" id="KW-0560">Oxidoreductase</keyword>
<evidence type="ECO:0000313" key="9">
    <source>
        <dbReference type="EMBL" id="GFJ77508.1"/>
    </source>
</evidence>
<keyword evidence="6" id="KW-0408">Iron</keyword>
<reference evidence="9 10" key="1">
    <citation type="submission" date="2020-03" db="EMBL/GenBank/DDBJ databases">
        <title>Whole genome shotgun sequence of Phytohabitans houttuyneae NBRC 108639.</title>
        <authorList>
            <person name="Komaki H."/>
            <person name="Tamura T."/>
        </authorList>
    </citation>
    <scope>NUCLEOTIDE SEQUENCE [LARGE SCALE GENOMIC DNA]</scope>
    <source>
        <strain evidence="9 10">NBRC 108639</strain>
    </source>
</reference>
<dbReference type="Gene3D" id="3.60.130.10">
    <property type="entry name" value="Clavaminate synthase-like"/>
    <property type="match status" value="1"/>
</dbReference>
<dbReference type="SUPFAM" id="SSF51197">
    <property type="entry name" value="Clavaminate synthase-like"/>
    <property type="match status" value="1"/>
</dbReference>
<dbReference type="Proteomes" id="UP000482800">
    <property type="component" value="Unassembled WGS sequence"/>
</dbReference>